<gene>
    <name evidence="5" type="ORF">BT62DRAFT_1009991</name>
</gene>
<dbReference type="RefSeq" id="XP_043036172.1">
    <property type="nucleotide sequence ID" value="XM_043177597.1"/>
</dbReference>
<dbReference type="PANTHER" id="PTHR42877:SF7">
    <property type="entry name" value="FLAVIN-BINDING MONOOXYGENASE-RELATED"/>
    <property type="match status" value="1"/>
</dbReference>
<protein>
    <recommendedName>
        <fullName evidence="7">Flavin-containing monooxygenase</fullName>
    </recommendedName>
</protein>
<evidence type="ECO:0008006" key="7">
    <source>
        <dbReference type="Google" id="ProtNLM"/>
    </source>
</evidence>
<dbReference type="GO" id="GO:0050661">
    <property type="term" value="F:NADP binding"/>
    <property type="evidence" value="ECO:0007669"/>
    <property type="project" value="InterPro"/>
</dbReference>
<dbReference type="InterPro" id="IPR051209">
    <property type="entry name" value="FAD-bind_Monooxygenase_sf"/>
</dbReference>
<accession>A0A9P8AQA8</accession>
<evidence type="ECO:0000256" key="4">
    <source>
        <dbReference type="ARBA" id="ARBA00023002"/>
    </source>
</evidence>
<dbReference type="PANTHER" id="PTHR42877">
    <property type="entry name" value="L-ORNITHINE N(5)-MONOOXYGENASE-RELATED"/>
    <property type="match status" value="1"/>
</dbReference>
<dbReference type="InterPro" id="IPR036188">
    <property type="entry name" value="FAD/NAD-bd_sf"/>
</dbReference>
<dbReference type="SUPFAM" id="SSF51905">
    <property type="entry name" value="FAD/NAD(P)-binding domain"/>
    <property type="match status" value="3"/>
</dbReference>
<evidence type="ECO:0000256" key="1">
    <source>
        <dbReference type="ARBA" id="ARBA00010139"/>
    </source>
</evidence>
<evidence type="ECO:0000313" key="5">
    <source>
        <dbReference type="EMBL" id="KAG7442672.1"/>
    </source>
</evidence>
<keyword evidence="6" id="KW-1185">Reference proteome</keyword>
<dbReference type="Proteomes" id="UP000812287">
    <property type="component" value="Unassembled WGS sequence"/>
</dbReference>
<sequence length="897" mass="100021">MISTRITAVGYLGSDEGNSRFWMGDKGGFGSAGGHEIYEYGVYNTSAGTEATIEAYTRNLVTNNKMNVEAHHRPGYQLLLHVVNGISEEEQNVSNLITALARHLLVRDQGALEAIGGRFESAERASGVYQHPQRTTPICVIYRVNVYPYVVWNAETNVMQVTSSFPNAPSPSSDKRNILRSNRFSHCPADTFSDCAVYEGLVNDGLPYFSFHHGLMEHPAFTLESLSRGVRPHLRRVVGGGMDFDGAKPMTRERSLYVSRILELRLIFLSYHSSDIKLFIMLRFFRRKIDDGKVALTSNPNSDASSQWNYLNKPGFHPRPLRVAICGAGAAGLCLAYKIIEAQKKGVLGPIEFVLFEKDDGSISRAHGMQIAIQVVDVSRDVPSAAYQYSFAPYADWPEYYSGAGEIKKYFKTFAQKYGIIPFIRLRHKVTAAKYNDALGTWDITVVNLATSQVDTMSYDVFAPATGVLSNVNRPVISGLESFTKAPIFHTAEWPIDFDWQSTFKDEHVAVIGIGSSGLQTVGAIAPHCKNLDIYARSKFWIVPTLFPAASLQGRDWYNDNFSYSDEERADFIKTPEILYHHLKEISAPTNDYFAILKKGSEAQKVLLLISFILRDFIGVQAMKQVTIEHMKSSVRNDDLVQALLPDFAIGCRRPTPGAAFMEALKLPTVDFINKPIKMVTPSGIITEDSIEHPVDRIILATGFDTGFKPRYEFLGKDGVDLRDVWAERPKAYMSVAITGFPNMFLMGSGPGITYANGSLLPCTEAQADYVVACLSKLQKQDIKTMEVNKDAQDEYNIQREAVMKDLVFTEPCSSWYKGGKVDGEPDALYAGSTLHYMELLASPRWEDWKFVPLHHNRFSFLGNGASSIDATGGDKAYYITMQDARNVLKASDYRAD</sequence>
<keyword evidence="3" id="KW-0274">FAD</keyword>
<dbReference type="OrthoDB" id="66881at2759"/>
<keyword evidence="2" id="KW-0285">Flavoprotein</keyword>
<organism evidence="5 6">
    <name type="scientific">Guyanagaster necrorhizus</name>
    <dbReference type="NCBI Taxonomy" id="856835"/>
    <lineage>
        <taxon>Eukaryota</taxon>
        <taxon>Fungi</taxon>
        <taxon>Dikarya</taxon>
        <taxon>Basidiomycota</taxon>
        <taxon>Agaricomycotina</taxon>
        <taxon>Agaricomycetes</taxon>
        <taxon>Agaricomycetidae</taxon>
        <taxon>Agaricales</taxon>
        <taxon>Marasmiineae</taxon>
        <taxon>Physalacriaceae</taxon>
        <taxon>Guyanagaster</taxon>
    </lineage>
</organism>
<dbReference type="GO" id="GO:0050660">
    <property type="term" value="F:flavin adenine dinucleotide binding"/>
    <property type="evidence" value="ECO:0007669"/>
    <property type="project" value="InterPro"/>
</dbReference>
<evidence type="ECO:0000256" key="2">
    <source>
        <dbReference type="ARBA" id="ARBA00022630"/>
    </source>
</evidence>
<keyword evidence="4" id="KW-0560">Oxidoreductase</keyword>
<dbReference type="Gene3D" id="3.50.50.60">
    <property type="entry name" value="FAD/NAD(P)-binding domain"/>
    <property type="match status" value="3"/>
</dbReference>
<dbReference type="EMBL" id="MU250549">
    <property type="protein sequence ID" value="KAG7442672.1"/>
    <property type="molecule type" value="Genomic_DNA"/>
</dbReference>
<dbReference type="GO" id="GO:0004499">
    <property type="term" value="F:N,N-dimethylaniline monooxygenase activity"/>
    <property type="evidence" value="ECO:0007669"/>
    <property type="project" value="InterPro"/>
</dbReference>
<dbReference type="AlphaFoldDB" id="A0A9P8AQA8"/>
<dbReference type="GeneID" id="66099884"/>
<name>A0A9P8AQA8_9AGAR</name>
<evidence type="ECO:0000313" key="6">
    <source>
        <dbReference type="Proteomes" id="UP000812287"/>
    </source>
</evidence>
<dbReference type="InterPro" id="IPR020946">
    <property type="entry name" value="Flavin_mOase-like"/>
</dbReference>
<comment type="similarity">
    <text evidence="1">Belongs to the FAD-binding monooxygenase family.</text>
</comment>
<reference evidence="5" key="1">
    <citation type="submission" date="2020-11" db="EMBL/GenBank/DDBJ databases">
        <title>Adaptations for nitrogen fixation in a non-lichenized fungal sporocarp promotes dispersal by wood-feeding termites.</title>
        <authorList>
            <consortium name="DOE Joint Genome Institute"/>
            <person name="Koch R.A."/>
            <person name="Yoon G."/>
            <person name="Arayal U."/>
            <person name="Lail K."/>
            <person name="Amirebrahimi M."/>
            <person name="Labutti K."/>
            <person name="Lipzen A."/>
            <person name="Riley R."/>
            <person name="Barry K."/>
            <person name="Henrissat B."/>
            <person name="Grigoriev I.V."/>
            <person name="Herr J.R."/>
            <person name="Aime M.C."/>
        </authorList>
    </citation>
    <scope>NUCLEOTIDE SEQUENCE</scope>
    <source>
        <strain evidence="5">MCA 3950</strain>
    </source>
</reference>
<dbReference type="Pfam" id="PF00743">
    <property type="entry name" value="FMO-like"/>
    <property type="match status" value="1"/>
</dbReference>
<evidence type="ECO:0000256" key="3">
    <source>
        <dbReference type="ARBA" id="ARBA00022827"/>
    </source>
</evidence>
<comment type="caution">
    <text evidence="5">The sequence shown here is derived from an EMBL/GenBank/DDBJ whole genome shotgun (WGS) entry which is preliminary data.</text>
</comment>
<proteinExistence type="inferred from homology"/>